<keyword evidence="4" id="KW-1185">Reference proteome</keyword>
<sequence>MRTALILALLAMPASAFAEDAIYRFTWQGAGGYGFDGAMSFDAAKLSLGRIYEGDVQCFVIEGRKGELPVGRWALGMLIPETTWILTFDTEAERFVPFGPADSMPQAWNMDGYGTDCGPEGFGFNIGNYAQDICIDGTLIADSQMPPATPFPAERVESYDFPADACRPSMLMSEKRAPGGVLAPTRQAKRP</sequence>
<dbReference type="eggNOG" id="ENOG5030DWD">
    <property type="taxonomic scope" value="Bacteria"/>
</dbReference>
<dbReference type="OrthoDB" id="7860723at2"/>
<protein>
    <submittedName>
        <fullName evidence="3">Uncharacterized protein</fullName>
    </submittedName>
</protein>
<gene>
    <name evidence="3" type="ORF">RB2654_08597</name>
</gene>
<dbReference type="Proteomes" id="UP000002931">
    <property type="component" value="Unassembled WGS sequence"/>
</dbReference>
<feature type="chain" id="PRO_5002662259" evidence="2">
    <location>
        <begin position="19"/>
        <end position="191"/>
    </location>
</feature>
<evidence type="ECO:0000256" key="1">
    <source>
        <dbReference type="SAM" id="MobiDB-lite"/>
    </source>
</evidence>
<comment type="caution">
    <text evidence="3">The sequence shown here is derived from an EMBL/GenBank/DDBJ whole genome shotgun (WGS) entry which is preliminary data.</text>
</comment>
<reference evidence="3 4" key="1">
    <citation type="journal article" date="2010" name="J. Bacteriol.">
        <title>Genome sequences of Pelagibaca bermudensis HTCC2601T and Maritimibacter alkaliphilus HTCC2654T, the type strains of two marine Roseobacter genera.</title>
        <authorList>
            <person name="Thrash J.C."/>
            <person name="Cho J.C."/>
            <person name="Ferriera S."/>
            <person name="Johnson J."/>
            <person name="Vergin K.L."/>
            <person name="Giovannoni S.J."/>
        </authorList>
    </citation>
    <scope>NUCLEOTIDE SEQUENCE [LARGE SCALE GENOMIC DNA]</scope>
    <source>
        <strain evidence="3 4">HTCC2654</strain>
    </source>
</reference>
<dbReference type="AlphaFoldDB" id="A3VHR0"/>
<dbReference type="EMBL" id="AAMT01000009">
    <property type="protein sequence ID" value="EAQ12251.1"/>
    <property type="molecule type" value="Genomic_DNA"/>
</dbReference>
<feature type="signal peptide" evidence="2">
    <location>
        <begin position="1"/>
        <end position="18"/>
    </location>
</feature>
<name>A3VHR0_9RHOB</name>
<evidence type="ECO:0000313" key="4">
    <source>
        <dbReference type="Proteomes" id="UP000002931"/>
    </source>
</evidence>
<evidence type="ECO:0000313" key="3">
    <source>
        <dbReference type="EMBL" id="EAQ12251.1"/>
    </source>
</evidence>
<keyword evidence="2" id="KW-0732">Signal</keyword>
<organism evidence="3 4">
    <name type="scientific">Maritimibacter alkaliphilus HTCC2654</name>
    <dbReference type="NCBI Taxonomy" id="314271"/>
    <lineage>
        <taxon>Bacteria</taxon>
        <taxon>Pseudomonadati</taxon>
        <taxon>Pseudomonadota</taxon>
        <taxon>Alphaproteobacteria</taxon>
        <taxon>Rhodobacterales</taxon>
        <taxon>Roseobacteraceae</taxon>
        <taxon>Maritimibacter</taxon>
    </lineage>
</organism>
<dbReference type="STRING" id="314271.RB2654_08597"/>
<proteinExistence type="predicted"/>
<dbReference type="HOGENOM" id="CLU_122349_0_0_5"/>
<evidence type="ECO:0000256" key="2">
    <source>
        <dbReference type="SAM" id="SignalP"/>
    </source>
</evidence>
<feature type="region of interest" description="Disordered" evidence="1">
    <location>
        <begin position="171"/>
        <end position="191"/>
    </location>
</feature>
<dbReference type="RefSeq" id="WP_008330566.1">
    <property type="nucleotide sequence ID" value="NZ_CH902578.1"/>
</dbReference>
<accession>A3VHR0</accession>